<dbReference type="PANTHER" id="PTHR13043">
    <property type="entry name" value="EXOCYST COMPLEX COMPONENT SEC5"/>
    <property type="match status" value="1"/>
</dbReference>
<dbReference type="KEGG" id="pmrn:116956027"/>
<proteinExistence type="inferred from homology"/>
<dbReference type="FunFam" id="2.60.40.10:FF:000196">
    <property type="entry name" value="Exocyst complex component 2"/>
    <property type="match status" value="1"/>
</dbReference>
<comment type="similarity">
    <text evidence="2 8">Belongs to the SEC5 family.</text>
</comment>
<feature type="domain" description="Exocyst complex component EXOC2/Sec5 N-terminal" evidence="11">
    <location>
        <begin position="134"/>
        <end position="946"/>
    </location>
</feature>
<dbReference type="InterPro" id="IPR039481">
    <property type="entry name" value="EXOC2/Sec5_N_dom"/>
</dbReference>
<evidence type="ECO:0000256" key="1">
    <source>
        <dbReference type="ARBA" id="ARBA00002660"/>
    </source>
</evidence>
<dbReference type="InterPro" id="IPR029175">
    <property type="entry name" value="EXOC2/Sec5"/>
</dbReference>
<dbReference type="PANTHER" id="PTHR13043:SF1">
    <property type="entry name" value="EXOCYST COMPLEX COMPONENT 2"/>
    <property type="match status" value="1"/>
</dbReference>
<dbReference type="GO" id="GO:0006893">
    <property type="term" value="P:Golgi to plasma membrane transport"/>
    <property type="evidence" value="ECO:0007669"/>
    <property type="project" value="UniProtKB-UniRule"/>
</dbReference>
<evidence type="ECO:0000313" key="13">
    <source>
        <dbReference type="RefSeq" id="XP_032833331.1"/>
    </source>
</evidence>
<gene>
    <name evidence="13" type="primary">EXOC2</name>
</gene>
<evidence type="ECO:0000259" key="11">
    <source>
        <dbReference type="Pfam" id="PF15469"/>
    </source>
</evidence>
<dbReference type="AlphaFoldDB" id="A0AAJ7XG90"/>
<feature type="region of interest" description="Disordered" evidence="9">
    <location>
        <begin position="399"/>
        <end position="472"/>
    </location>
</feature>
<evidence type="ECO:0000256" key="9">
    <source>
        <dbReference type="SAM" id="MobiDB-lite"/>
    </source>
</evidence>
<dbReference type="GO" id="GO:0015031">
    <property type="term" value="P:protein transport"/>
    <property type="evidence" value="ECO:0007669"/>
    <property type="project" value="UniProtKB-KW"/>
</dbReference>
<accession>A0AAJ7XG90</accession>
<dbReference type="Proteomes" id="UP001318040">
    <property type="component" value="Chromosome 63"/>
</dbReference>
<evidence type="ECO:0000256" key="3">
    <source>
        <dbReference type="ARBA" id="ARBA00017526"/>
    </source>
</evidence>
<name>A0AAJ7XG90_PETMA</name>
<evidence type="ECO:0000256" key="8">
    <source>
        <dbReference type="RuleBase" id="RU365069"/>
    </source>
</evidence>
<keyword evidence="4 8" id="KW-0813">Transport</keyword>
<reference evidence="13" key="1">
    <citation type="submission" date="2025-08" db="UniProtKB">
        <authorList>
            <consortium name="RefSeq"/>
        </authorList>
    </citation>
    <scope>IDENTIFICATION</scope>
    <source>
        <tissue evidence="13">Sperm</tissue>
    </source>
</reference>
<dbReference type="InterPro" id="IPR002909">
    <property type="entry name" value="IPT_dom"/>
</dbReference>
<keyword evidence="5 8" id="KW-0268">Exocytosis</keyword>
<comment type="subunit">
    <text evidence="8">Component of the exocyst complex.</text>
</comment>
<evidence type="ECO:0000256" key="2">
    <source>
        <dbReference type="ARBA" id="ARBA00010578"/>
    </source>
</evidence>
<evidence type="ECO:0000313" key="12">
    <source>
        <dbReference type="Proteomes" id="UP001318040"/>
    </source>
</evidence>
<evidence type="ECO:0000256" key="6">
    <source>
        <dbReference type="ARBA" id="ARBA00022927"/>
    </source>
</evidence>
<organism evidence="12 13">
    <name type="scientific">Petromyzon marinus</name>
    <name type="common">Sea lamprey</name>
    <dbReference type="NCBI Taxonomy" id="7757"/>
    <lineage>
        <taxon>Eukaryota</taxon>
        <taxon>Metazoa</taxon>
        <taxon>Chordata</taxon>
        <taxon>Craniata</taxon>
        <taxon>Vertebrata</taxon>
        <taxon>Cyclostomata</taxon>
        <taxon>Hyperoartia</taxon>
        <taxon>Petromyzontiformes</taxon>
        <taxon>Petromyzontidae</taxon>
        <taxon>Petromyzon</taxon>
    </lineage>
</organism>
<dbReference type="InterPro" id="IPR014756">
    <property type="entry name" value="Ig_E-set"/>
</dbReference>
<dbReference type="SUPFAM" id="SSF81296">
    <property type="entry name" value="E set domains"/>
    <property type="match status" value="1"/>
</dbReference>
<dbReference type="InterPro" id="IPR013783">
    <property type="entry name" value="Ig-like_fold"/>
</dbReference>
<keyword evidence="6 8" id="KW-0653">Protein transport</keyword>
<dbReference type="GO" id="GO:0006887">
    <property type="term" value="P:exocytosis"/>
    <property type="evidence" value="ECO:0007669"/>
    <property type="project" value="UniProtKB-KW"/>
</dbReference>
<evidence type="ECO:0000256" key="5">
    <source>
        <dbReference type="ARBA" id="ARBA00022483"/>
    </source>
</evidence>
<dbReference type="CTD" id="55770"/>
<dbReference type="Pfam" id="PF15469">
    <property type="entry name" value="Sec5"/>
    <property type="match status" value="1"/>
</dbReference>
<dbReference type="Pfam" id="PF01833">
    <property type="entry name" value="TIG"/>
    <property type="match status" value="1"/>
</dbReference>
<feature type="domain" description="IPT/TIG" evidence="10">
    <location>
        <begin position="8"/>
        <end position="93"/>
    </location>
</feature>
<feature type="compositionally biased region" description="Low complexity" evidence="9">
    <location>
        <begin position="405"/>
        <end position="419"/>
    </location>
</feature>
<sequence length="948" mass="103967">MSRVRAPPQVTGISPKEGAPWTKVTIRGENLGTGLSDITGLTICGHSCLLTAEWLSAGKLTCRTGPAARGDGRGDIIVTTRSGGRGSSTVTFRVLTPQQIGVLEPCAVWVEESGVNLRLSRNKAASPLSLRPTNPLGVDIDREKTFPQECLTEMFPGKSGDFTSETFSPTWYLIENHSTTSFENLRVGVQNLRKQASKKDEGGLSCVKGGLSTFFEAQDALSAIHQRLEEEGTKTVEGCMTEELEYILQKASGCADTLFQEVLSRKDNADATRNALSVLQRFKFLFNLPLSIDRSVHKGDYDVVINDYEKAKSLFGSTEVRVFQKVYADVEVRIEGLRKLLLGKLLETPATLHDQKRYIRYLADLRSPGDPTWQCIVGQQKWLLSLMTSCHETWLKEETEEAASGGAPRYGPDAGADPGPALPPPAGTAVPPPPPPAPAGIPAGWLGHGDSLRRTGSFRSGQTRTADHAPSRARVPARITFVETLTDLVLAQLPSLWKLWISYVNGSLFSETGDKSDQVEKAKKNARLRQHDFKKMLGEVLALQVKLLRGGAAPPPGRDVGGAKPWDGWRGARELPGRWLPQLVTTLRNCVESLTALDLPSDMLQGLHDFILDLRVYAVITVLQQTAHEVKGLVAKEDWTMDNRGVTSLPGLFEQHVQHSLKLLDDVVTCKGGETSVFALEANTTRVSGLFIEIIKVLLSCLEELATRSHTEADSGHFAADILSLELHGLMKDRATPTPEQRLLIVLSTCRYLSHHGLHSLGQLMERHDLPAVASVLQFGQRAVAELDEKLFDELLEQKADPIVGALEPGMYAGYFDWNECLSPTGVRNYIKETLMHITAVHAEAFSVSKELVPRVVSRLVEAVAEEIARLMQCVASFSAHGALQARLEVSALRDAVDSFQTPSSRQSFSQALAQLHQVPSGTEKKLLEDLMNRFKSTMKLQLTCFNA</sequence>
<dbReference type="RefSeq" id="XP_032833331.1">
    <property type="nucleotide sequence ID" value="XM_032977440.1"/>
</dbReference>
<evidence type="ECO:0000256" key="4">
    <source>
        <dbReference type="ARBA" id="ARBA00022448"/>
    </source>
</evidence>
<keyword evidence="12" id="KW-1185">Reference proteome</keyword>
<protein>
    <recommendedName>
        <fullName evidence="3 8">Exocyst complex component 2</fullName>
    </recommendedName>
</protein>
<comment type="function">
    <text evidence="1 8">Component of the exocyst complex involved in the docking of exocytic vesicles with fusion sites on the plasma membrane.</text>
</comment>
<evidence type="ECO:0000259" key="10">
    <source>
        <dbReference type="Pfam" id="PF01833"/>
    </source>
</evidence>
<feature type="compositionally biased region" description="Pro residues" evidence="9">
    <location>
        <begin position="420"/>
        <end position="439"/>
    </location>
</feature>
<dbReference type="GO" id="GO:0000145">
    <property type="term" value="C:exocyst"/>
    <property type="evidence" value="ECO:0007669"/>
    <property type="project" value="UniProtKB-UniRule"/>
</dbReference>
<evidence type="ECO:0000256" key="7">
    <source>
        <dbReference type="ARBA" id="ARBA00062534"/>
    </source>
</evidence>
<comment type="subunit">
    <text evidence="7">The exocyst complex is composed of EXOC1, EXOC2, EXOC3, EXOC4, EXOC5, EXOC6, EXOC7 and EXOC8. Interacts with EXOC3L1. Interacts with GNEFR/DELGEF; this interaction occurs only in the presence of magnesium or manganese and is stimulated by dCTP or GTP. Interacts with RALA and RALB. Interacts with ARL13B; regulates ARL13B localization to the cilium membrane.</text>
</comment>
<dbReference type="Gene3D" id="2.60.40.10">
    <property type="entry name" value="Immunoglobulins"/>
    <property type="match status" value="1"/>
</dbReference>